<keyword evidence="3" id="KW-1185">Reference proteome</keyword>
<dbReference type="InterPro" id="IPR018647">
    <property type="entry name" value="SLFN_3-like_DNA/RNA_helicase"/>
</dbReference>
<dbReference type="eggNOG" id="COG3410">
    <property type="taxonomic scope" value="Bacteria"/>
</dbReference>
<dbReference type="SMART" id="SM00382">
    <property type="entry name" value="AAA"/>
    <property type="match status" value="1"/>
</dbReference>
<dbReference type="EMBL" id="CP006259">
    <property type="protein sequence ID" value="AGS72852.1"/>
    <property type="molecule type" value="Genomic_DNA"/>
</dbReference>
<evidence type="ECO:0000313" key="3">
    <source>
        <dbReference type="Proteomes" id="UP000015423"/>
    </source>
</evidence>
<sequence length="628" mass="69538">MLFRESAQTIAERALDSSLYLHLTEQFAHMHGYRPSAAEVRSWERSIPALAAALNDAGLGEVEIMLEYALPLNSKRADAVLAGVHPVTGEPSYVVVELKQWSQAEPDEDDPALCRIDAYAHPVLNPVEQVRRYCEYLVNFNGAVAEHPHRVSGVAYLHNATEFGVGGLRAIELDDRGQMFTGERRGEFIKHLRAKLSDKAAGARAADELQAGKTVPSRQLMAVAAQEVREREQFVLLDEQQVAYRLVLNAVRKAKQSDHKEIVVITGGPGTGKSVIALSLLGELYRQGVPALHATGSQSFTKTMRKIAGSRKREVQDLFKYFNSFMTTEKNALDVLICDEAHRIRETSANRFTSAAHRTGRRQIDELIDVARVPVFLLDEHQVVRPGEMGTVEDIKAAAAAKGLQCRVVPLESQFRCGGSDAYLRWVVRLLGLQPGGPVVWEPDDRMQLLVADSPGELEAFLESRRAQGYGARMSAGYCWRWSPEPRPGAPLPADVVIGEWARPWNLRGDRSVAGAPPSALWATDPAGFGQVGCVYTAQGFEYDWSGVIIGPDLVWRGDRWITDRTQSKDPVFKKSTSDADVDRLIRNTYKVLLTRGMIGTIVYSTDPETREKLRELTGGVVRELTTA</sequence>
<dbReference type="RefSeq" id="WP_020943262.1">
    <property type="nucleotide sequence ID" value="NC_021985.1"/>
</dbReference>
<accession>S5VQL0</accession>
<organism evidence="2 3">
    <name type="scientific">Streptomyces collinus (strain DSM 40733 / Tue 365)</name>
    <dbReference type="NCBI Taxonomy" id="1214242"/>
    <lineage>
        <taxon>Bacteria</taxon>
        <taxon>Bacillati</taxon>
        <taxon>Actinomycetota</taxon>
        <taxon>Actinomycetes</taxon>
        <taxon>Kitasatosporales</taxon>
        <taxon>Streptomycetaceae</taxon>
        <taxon>Streptomyces</taxon>
    </lineage>
</organism>
<dbReference type="eggNOG" id="COG0507">
    <property type="taxonomic scope" value="Bacteria"/>
</dbReference>
<dbReference type="Pfam" id="PF09848">
    <property type="entry name" value="SLFN-g3_helicase"/>
    <property type="match status" value="1"/>
</dbReference>
<dbReference type="CDD" id="cd00009">
    <property type="entry name" value="AAA"/>
    <property type="match status" value="1"/>
</dbReference>
<evidence type="ECO:0000259" key="1">
    <source>
        <dbReference type="SMART" id="SM00382"/>
    </source>
</evidence>
<dbReference type="PATRIC" id="fig|1214242.5.peg.6193"/>
<proteinExistence type="predicted"/>
<dbReference type="STRING" id="1214242.B446_30240"/>
<feature type="domain" description="AAA+ ATPase" evidence="1">
    <location>
        <begin position="259"/>
        <end position="388"/>
    </location>
</feature>
<gene>
    <name evidence="2" type="ORF">B446_30240</name>
</gene>
<protein>
    <submittedName>
        <fullName evidence="2">ATP/GTP binding protein</fullName>
    </submittedName>
</protein>
<dbReference type="Proteomes" id="UP000015423">
    <property type="component" value="Chromosome"/>
</dbReference>
<dbReference type="KEGG" id="sci:B446_30240"/>
<name>S5VQL0_STRC3</name>
<dbReference type="AlphaFoldDB" id="S5VQL0"/>
<dbReference type="InterPro" id="IPR027417">
    <property type="entry name" value="P-loop_NTPase"/>
</dbReference>
<dbReference type="HOGENOM" id="CLU_019642_0_0_11"/>
<evidence type="ECO:0000313" key="2">
    <source>
        <dbReference type="EMBL" id="AGS72852.1"/>
    </source>
</evidence>
<dbReference type="InterPro" id="IPR003593">
    <property type="entry name" value="AAA+_ATPase"/>
</dbReference>
<dbReference type="SUPFAM" id="SSF52540">
    <property type="entry name" value="P-loop containing nucleoside triphosphate hydrolases"/>
    <property type="match status" value="1"/>
</dbReference>
<reference evidence="3" key="1">
    <citation type="submission" date="2012-10" db="EMBL/GenBank/DDBJ databases">
        <title>The complete genome sequence of Streptomyces collinus Tu 365.</title>
        <authorList>
            <person name="Ruckert C."/>
            <person name="Szczepanowski R."/>
            <person name="Goesmann A."/>
            <person name="Pross E.K."/>
            <person name="Musiol E.M."/>
            <person name="Blin K."/>
            <person name="Wohlleben W."/>
            <person name="Puhler A."/>
            <person name="Weber T."/>
            <person name="Kalinowski J."/>
        </authorList>
    </citation>
    <scope>NUCLEOTIDE SEQUENCE [LARGE SCALE GENOMIC DNA]</scope>
    <source>
        <strain evidence="3">DSM 40733 / Tue 365</strain>
    </source>
</reference>
<dbReference type="Gene3D" id="3.40.50.300">
    <property type="entry name" value="P-loop containing nucleotide triphosphate hydrolases"/>
    <property type="match status" value="1"/>
</dbReference>
<reference evidence="2 3" key="2">
    <citation type="journal article" date="2013" name="J. Biotechnol.">
        <title>Complete genome sequence of the kirromycin producer Streptomyces collinus Tu 365 consisting of a linear chromosome and two linear plasmids.</title>
        <authorList>
            <person name="Ruckert C."/>
            <person name="Szczepanowski R."/>
            <person name="Albersmeier A."/>
            <person name="Goesmann A."/>
            <person name="Iftime D."/>
            <person name="Musiol E.M."/>
            <person name="Blin K."/>
            <person name="Wohlleben W."/>
            <person name="Puhler A."/>
            <person name="Kalinowski J."/>
            <person name="Weber T."/>
        </authorList>
    </citation>
    <scope>NUCLEOTIDE SEQUENCE [LARGE SCALE GENOMIC DNA]</scope>
    <source>
        <strain evidence="3">DSM 40733 / Tue 365</strain>
    </source>
</reference>